<gene>
    <name evidence="2" type="ORF">PACLA_8A007567</name>
</gene>
<dbReference type="Proteomes" id="UP001152795">
    <property type="component" value="Unassembled WGS sequence"/>
</dbReference>
<proteinExistence type="predicted"/>
<dbReference type="EMBL" id="CACRXK020018983">
    <property type="protein sequence ID" value="CAB4033147.1"/>
    <property type="molecule type" value="Genomic_DNA"/>
</dbReference>
<dbReference type="AlphaFoldDB" id="A0A7D9LLE7"/>
<accession>A0A7D9LLE7</accession>
<evidence type="ECO:0000313" key="3">
    <source>
        <dbReference type="Proteomes" id="UP001152795"/>
    </source>
</evidence>
<feature type="region of interest" description="Disordered" evidence="1">
    <location>
        <begin position="78"/>
        <end position="101"/>
    </location>
</feature>
<protein>
    <submittedName>
        <fullName evidence="2">Uncharacterized protein</fullName>
    </submittedName>
</protein>
<reference evidence="2" key="1">
    <citation type="submission" date="2020-04" db="EMBL/GenBank/DDBJ databases">
        <authorList>
            <person name="Alioto T."/>
            <person name="Alioto T."/>
            <person name="Gomez Garrido J."/>
        </authorList>
    </citation>
    <scope>NUCLEOTIDE SEQUENCE</scope>
    <source>
        <strain evidence="2">A484AB</strain>
    </source>
</reference>
<dbReference type="OrthoDB" id="8065733at2759"/>
<sequence length="101" mass="11596">MATTHVLDLSNPYFENYKQILSPERYNKIICDQLEAGIIERVPETSDSSNEKTRINFLPHHPVIRRDKDTTKVRVVYDGSANGSNDERSLNETAWQYTVPG</sequence>
<keyword evidence="3" id="KW-1185">Reference proteome</keyword>
<feature type="compositionally biased region" description="Polar residues" evidence="1">
    <location>
        <begin position="91"/>
        <end position="101"/>
    </location>
</feature>
<organism evidence="2 3">
    <name type="scientific">Paramuricea clavata</name>
    <name type="common">Red gorgonian</name>
    <name type="synonym">Violescent sea-whip</name>
    <dbReference type="NCBI Taxonomy" id="317549"/>
    <lineage>
        <taxon>Eukaryota</taxon>
        <taxon>Metazoa</taxon>
        <taxon>Cnidaria</taxon>
        <taxon>Anthozoa</taxon>
        <taxon>Octocorallia</taxon>
        <taxon>Malacalcyonacea</taxon>
        <taxon>Plexauridae</taxon>
        <taxon>Paramuricea</taxon>
    </lineage>
</organism>
<name>A0A7D9LLE7_PARCT</name>
<comment type="caution">
    <text evidence="2">The sequence shown here is derived from an EMBL/GenBank/DDBJ whole genome shotgun (WGS) entry which is preliminary data.</text>
</comment>
<evidence type="ECO:0000256" key="1">
    <source>
        <dbReference type="SAM" id="MobiDB-lite"/>
    </source>
</evidence>
<evidence type="ECO:0000313" key="2">
    <source>
        <dbReference type="EMBL" id="CAB4033147.1"/>
    </source>
</evidence>